<accession>A0AAV3ZC12</accession>
<organism evidence="3 4">
    <name type="scientific">Plakobranchus ocellatus</name>
    <dbReference type="NCBI Taxonomy" id="259542"/>
    <lineage>
        <taxon>Eukaryota</taxon>
        <taxon>Metazoa</taxon>
        <taxon>Spiralia</taxon>
        <taxon>Lophotrochozoa</taxon>
        <taxon>Mollusca</taxon>
        <taxon>Gastropoda</taxon>
        <taxon>Heterobranchia</taxon>
        <taxon>Euthyneura</taxon>
        <taxon>Panpulmonata</taxon>
        <taxon>Sacoglossa</taxon>
        <taxon>Placobranchoidea</taxon>
        <taxon>Plakobranchidae</taxon>
        <taxon>Plakobranchus</taxon>
    </lineage>
</organism>
<dbReference type="SUPFAM" id="SSF57603">
    <property type="entry name" value="FnI-like domain"/>
    <property type="match status" value="1"/>
</dbReference>
<dbReference type="Gene3D" id="2.10.70.10">
    <property type="entry name" value="Complement Module, domain 1"/>
    <property type="match status" value="1"/>
</dbReference>
<dbReference type="PANTHER" id="PTHR46252:SF3">
    <property type="entry name" value="KIELIN_CHORDIN-LIKE PROTEIN"/>
    <property type="match status" value="1"/>
</dbReference>
<dbReference type="GO" id="GO:0045202">
    <property type="term" value="C:synapse"/>
    <property type="evidence" value="ECO:0007669"/>
    <property type="project" value="UniProtKB-SubCell"/>
</dbReference>
<feature type="signal peptide" evidence="1">
    <location>
        <begin position="1"/>
        <end position="22"/>
    </location>
</feature>
<feature type="domain" description="VWFC" evidence="2">
    <location>
        <begin position="31"/>
        <end position="89"/>
    </location>
</feature>
<dbReference type="InterPro" id="IPR042979">
    <property type="entry name" value="VWC2/VWC2L"/>
</dbReference>
<dbReference type="PANTHER" id="PTHR46252">
    <property type="entry name" value="BRORIN FAMILY MEMBER"/>
    <property type="match status" value="1"/>
</dbReference>
<name>A0AAV3ZC12_9GAST</name>
<proteinExistence type="predicted"/>
<dbReference type="GO" id="GO:0030514">
    <property type="term" value="P:negative regulation of BMP signaling pathway"/>
    <property type="evidence" value="ECO:0007669"/>
    <property type="project" value="TreeGrafter"/>
</dbReference>
<feature type="chain" id="PRO_5043898657" evidence="1">
    <location>
        <begin position="23"/>
        <end position="141"/>
    </location>
</feature>
<evidence type="ECO:0000259" key="2">
    <source>
        <dbReference type="PROSITE" id="PS50184"/>
    </source>
</evidence>
<keyword evidence="4" id="KW-1185">Reference proteome</keyword>
<evidence type="ECO:0000313" key="4">
    <source>
        <dbReference type="Proteomes" id="UP000735302"/>
    </source>
</evidence>
<dbReference type="PROSITE" id="PS50184">
    <property type="entry name" value="VWFC_2"/>
    <property type="match status" value="1"/>
</dbReference>
<comment type="caution">
    <text evidence="3">The sequence shown here is derived from an EMBL/GenBank/DDBJ whole genome shotgun (WGS) entry which is preliminary data.</text>
</comment>
<dbReference type="GO" id="GO:0005615">
    <property type="term" value="C:extracellular space"/>
    <property type="evidence" value="ECO:0007669"/>
    <property type="project" value="TreeGrafter"/>
</dbReference>
<sequence>MRSVVYSIVILSVLSTYPSVDAVSKRINETRGCVEDGAFHPVGYVFKRSPCMTCTCKPTGKFLCYSIMCGRPRCMDFKKNSSTCCSTCPNGENCRGPDGVAVSVGSYTFSKAGVCSCPVDWAGWSAHCWCPVWPLSAILEC</sequence>
<dbReference type="Proteomes" id="UP000735302">
    <property type="component" value="Unassembled WGS sequence"/>
</dbReference>
<evidence type="ECO:0000256" key="1">
    <source>
        <dbReference type="SAM" id="SignalP"/>
    </source>
</evidence>
<protein>
    <submittedName>
        <fullName evidence="3">von Willebrand factor c domain-containing protein 2-like protein</fullName>
    </submittedName>
</protein>
<dbReference type="InterPro" id="IPR001007">
    <property type="entry name" value="VWF_dom"/>
</dbReference>
<dbReference type="GO" id="GO:0032281">
    <property type="term" value="C:AMPA glutamate receptor complex"/>
    <property type="evidence" value="ECO:0007669"/>
    <property type="project" value="TreeGrafter"/>
</dbReference>
<evidence type="ECO:0000313" key="3">
    <source>
        <dbReference type="EMBL" id="GFN91942.1"/>
    </source>
</evidence>
<reference evidence="3 4" key="1">
    <citation type="journal article" date="2021" name="Elife">
        <title>Chloroplast acquisition without the gene transfer in kleptoplastic sea slugs, Plakobranchus ocellatus.</title>
        <authorList>
            <person name="Maeda T."/>
            <person name="Takahashi S."/>
            <person name="Yoshida T."/>
            <person name="Shimamura S."/>
            <person name="Takaki Y."/>
            <person name="Nagai Y."/>
            <person name="Toyoda A."/>
            <person name="Suzuki Y."/>
            <person name="Arimoto A."/>
            <person name="Ishii H."/>
            <person name="Satoh N."/>
            <person name="Nishiyama T."/>
            <person name="Hasebe M."/>
            <person name="Maruyama T."/>
            <person name="Minagawa J."/>
            <person name="Obokata J."/>
            <person name="Shigenobu S."/>
        </authorList>
    </citation>
    <scope>NUCLEOTIDE SEQUENCE [LARGE SCALE GENOMIC DNA]</scope>
</reference>
<gene>
    <name evidence="3" type="ORF">PoB_001844800</name>
</gene>
<dbReference type="EMBL" id="BLXT01002201">
    <property type="protein sequence ID" value="GFN91942.1"/>
    <property type="molecule type" value="Genomic_DNA"/>
</dbReference>
<dbReference type="Pfam" id="PF23334">
    <property type="entry name" value="VWC2L_2nd"/>
    <property type="match status" value="1"/>
</dbReference>
<keyword evidence="1" id="KW-0732">Signal</keyword>
<dbReference type="AlphaFoldDB" id="A0AAV3ZC12"/>